<dbReference type="InterPro" id="IPR027417">
    <property type="entry name" value="P-loop_NTPase"/>
</dbReference>
<accession>A0A3B1AIS7</accession>
<proteinExistence type="predicted"/>
<dbReference type="Gene3D" id="3.40.50.300">
    <property type="entry name" value="P-loop containing nucleotide triphosphate hydrolases"/>
    <property type="match status" value="1"/>
</dbReference>
<dbReference type="InterPro" id="IPR052736">
    <property type="entry name" value="Stf3_sulfotransferase"/>
</dbReference>
<dbReference type="Pfam" id="PF13469">
    <property type="entry name" value="Sulfotransfer_3"/>
    <property type="match status" value="1"/>
</dbReference>
<dbReference type="EMBL" id="UOFV01000550">
    <property type="protein sequence ID" value="VAX05786.1"/>
    <property type="molecule type" value="Genomic_DNA"/>
</dbReference>
<evidence type="ECO:0008006" key="2">
    <source>
        <dbReference type="Google" id="ProtNLM"/>
    </source>
</evidence>
<sequence>MADKLDLKHRWSIGHNHMSGITAGKWWQLLRDVNFDVDAVYAHRVAFISLLSLNNSLWAAIEKMRYQKKIDQVERVHPPVFVLGHWRSGTTHLHNLFCQDVEQFAYPNTYQAINPYTFLSTENINTRLFGWLLPKTRPMDNMAMSFSEPQEDELGLSMVCLRSLYFGITFPRLEKHFSQYLTFDNAEPQAREDFKQALAWFVRKLTLKYDKPIVIKSPSHTARIKLLLELYPDARFVHIHRNPYEVFLSSQKYHDTATWYTYLQRPDRNFLDDEILRRYVMLFDGFFAGRDLIPDGQFHEMSFRELEAAPLETMRNTYNALGLSGFSKAEPRLKKYISSLKNYKKNDHPELSAHFRQRVAENWGRSFDTWGYER</sequence>
<dbReference type="PANTHER" id="PTHR36451:SF1">
    <property type="entry name" value="OMEGA-HYDROXY-BETA-DIHYDROMENAQUINONE-9 SULFOTRANSFERASE STF3"/>
    <property type="match status" value="1"/>
</dbReference>
<evidence type="ECO:0000313" key="1">
    <source>
        <dbReference type="EMBL" id="VAX05786.1"/>
    </source>
</evidence>
<reference evidence="1" key="1">
    <citation type="submission" date="2018-06" db="EMBL/GenBank/DDBJ databases">
        <authorList>
            <person name="Zhirakovskaya E."/>
        </authorList>
    </citation>
    <scope>NUCLEOTIDE SEQUENCE</scope>
</reference>
<protein>
    <recommendedName>
        <fullName evidence="2">Sulfotransferase</fullName>
    </recommendedName>
</protein>
<gene>
    <name evidence="1" type="ORF">MNBD_GAMMA19-530</name>
</gene>
<dbReference type="PANTHER" id="PTHR36451">
    <property type="entry name" value="PAPS-DEPENDENT SULFOTRANSFERASE STF3"/>
    <property type="match status" value="1"/>
</dbReference>
<name>A0A3B1AIS7_9ZZZZ</name>
<dbReference type="SUPFAM" id="SSF52540">
    <property type="entry name" value="P-loop containing nucleoside triphosphate hydrolases"/>
    <property type="match status" value="1"/>
</dbReference>
<dbReference type="AlphaFoldDB" id="A0A3B1AIS7"/>
<organism evidence="1">
    <name type="scientific">hydrothermal vent metagenome</name>
    <dbReference type="NCBI Taxonomy" id="652676"/>
    <lineage>
        <taxon>unclassified sequences</taxon>
        <taxon>metagenomes</taxon>
        <taxon>ecological metagenomes</taxon>
    </lineage>
</organism>